<evidence type="ECO:0000256" key="1">
    <source>
        <dbReference type="SAM" id="MobiDB-lite"/>
    </source>
</evidence>
<feature type="transmembrane region" description="Helical" evidence="2">
    <location>
        <begin position="74"/>
        <end position="96"/>
    </location>
</feature>
<feature type="compositionally biased region" description="Gly residues" evidence="1">
    <location>
        <begin position="13"/>
        <end position="24"/>
    </location>
</feature>
<proteinExistence type="predicted"/>
<dbReference type="AlphaFoldDB" id="A0A9P8BPU8"/>
<feature type="compositionally biased region" description="Basic and acidic residues" evidence="1">
    <location>
        <begin position="55"/>
        <end position="66"/>
    </location>
</feature>
<feature type="region of interest" description="Disordered" evidence="1">
    <location>
        <begin position="1"/>
        <end position="41"/>
    </location>
</feature>
<feature type="region of interest" description="Disordered" evidence="1">
    <location>
        <begin position="102"/>
        <end position="138"/>
    </location>
</feature>
<keyword evidence="2" id="KW-0472">Membrane</keyword>
<keyword evidence="2" id="KW-0812">Transmembrane</keyword>
<keyword evidence="4" id="KW-1185">Reference proteome</keyword>
<dbReference type="OrthoDB" id="2373809at2759"/>
<feature type="compositionally biased region" description="Polar residues" evidence="1">
    <location>
        <begin position="174"/>
        <end position="189"/>
    </location>
</feature>
<evidence type="ECO:0000256" key="2">
    <source>
        <dbReference type="SAM" id="Phobius"/>
    </source>
</evidence>
<feature type="region of interest" description="Disordered" evidence="1">
    <location>
        <begin position="47"/>
        <end position="66"/>
    </location>
</feature>
<comment type="caution">
    <text evidence="3">The sequence shown here is derived from an EMBL/GenBank/DDBJ whole genome shotgun (WGS) entry which is preliminary data.</text>
</comment>
<gene>
    <name evidence="3" type="ORF">KI688_004417</name>
</gene>
<accession>A0A9P8BPU8</accession>
<dbReference type="Proteomes" id="UP000707451">
    <property type="component" value="Unassembled WGS sequence"/>
</dbReference>
<organism evidence="3 4">
    <name type="scientific">Linnemannia hyalina</name>
    <dbReference type="NCBI Taxonomy" id="64524"/>
    <lineage>
        <taxon>Eukaryota</taxon>
        <taxon>Fungi</taxon>
        <taxon>Fungi incertae sedis</taxon>
        <taxon>Mucoromycota</taxon>
        <taxon>Mortierellomycotina</taxon>
        <taxon>Mortierellomycetes</taxon>
        <taxon>Mortierellales</taxon>
        <taxon>Mortierellaceae</taxon>
        <taxon>Linnemannia</taxon>
    </lineage>
</organism>
<reference evidence="3" key="1">
    <citation type="submission" date="2021-06" db="EMBL/GenBank/DDBJ databases">
        <title>Genome Sequence of Mortierella hyaline Strain SCG-10, a Cold-Adapted, Nitrate-Reducing Fungus Isolated from Soil in Minnesota, USA.</title>
        <authorList>
            <person name="Aldossari N."/>
        </authorList>
    </citation>
    <scope>NUCLEOTIDE SEQUENCE</scope>
    <source>
        <strain evidence="3">SCG-10</strain>
    </source>
</reference>
<keyword evidence="2" id="KW-1133">Transmembrane helix</keyword>
<evidence type="ECO:0000313" key="3">
    <source>
        <dbReference type="EMBL" id="KAG9063533.1"/>
    </source>
</evidence>
<name>A0A9P8BPU8_9FUNG</name>
<feature type="region of interest" description="Disordered" evidence="1">
    <location>
        <begin position="156"/>
        <end position="189"/>
    </location>
</feature>
<sequence length="219" mass="23475">MGDEPEQSNDTAAGGGGGGGGGEGRGNEPFGLVCDYETGKLDQPPKCINYIRANPRPDADQNRNSPDEQQKKRLYWIFAIVVLVVIIVFVLAFMCWRKTHGHSSSGGSGSGEDGLQQTHYQPYNGGDPETTGGAGAGGMEECTEYLSTNYLSGLRTPRVVGQTGPVQGGERRGSTSSQNSAHSTVSWRSNGRRLSVAEKMVLDRDCAQDHEFMNRASQS</sequence>
<evidence type="ECO:0000313" key="4">
    <source>
        <dbReference type="Proteomes" id="UP000707451"/>
    </source>
</evidence>
<dbReference type="EMBL" id="JAHRHY010000016">
    <property type="protein sequence ID" value="KAG9063533.1"/>
    <property type="molecule type" value="Genomic_DNA"/>
</dbReference>
<protein>
    <submittedName>
        <fullName evidence="3">Uncharacterized protein</fullName>
    </submittedName>
</protein>